<keyword evidence="9 10" id="KW-0807">Transducer</keyword>
<evidence type="ECO:0000256" key="3">
    <source>
        <dbReference type="ARBA" id="ARBA00022606"/>
    </source>
</evidence>
<protein>
    <recommendedName>
        <fullName evidence="10">Odorant receptor</fullName>
    </recommendedName>
</protein>
<evidence type="ECO:0000256" key="1">
    <source>
        <dbReference type="ARBA" id="ARBA00004651"/>
    </source>
</evidence>
<evidence type="ECO:0000256" key="5">
    <source>
        <dbReference type="ARBA" id="ARBA00022725"/>
    </source>
</evidence>
<keyword evidence="3 10" id="KW-0716">Sensory transduction</keyword>
<evidence type="ECO:0000256" key="7">
    <source>
        <dbReference type="ARBA" id="ARBA00023136"/>
    </source>
</evidence>
<keyword evidence="7 10" id="KW-0472">Membrane</keyword>
<dbReference type="AlphaFoldDB" id="A0AAW1DC80"/>
<evidence type="ECO:0000256" key="4">
    <source>
        <dbReference type="ARBA" id="ARBA00022692"/>
    </source>
</evidence>
<keyword evidence="5 10" id="KW-0552">Olfaction</keyword>
<gene>
    <name evidence="11" type="ORF">O3M35_008640</name>
</gene>
<evidence type="ECO:0000313" key="12">
    <source>
        <dbReference type="Proteomes" id="UP001461498"/>
    </source>
</evidence>
<accession>A0AAW1DC80</accession>
<comment type="subcellular location">
    <subcellularLocation>
        <location evidence="1 10">Cell membrane</location>
        <topology evidence="1 10">Multi-pass membrane protein</topology>
    </subcellularLocation>
</comment>
<evidence type="ECO:0000256" key="8">
    <source>
        <dbReference type="ARBA" id="ARBA00023170"/>
    </source>
</evidence>
<feature type="transmembrane region" description="Helical" evidence="10">
    <location>
        <begin position="198"/>
        <end position="227"/>
    </location>
</feature>
<keyword evidence="8 10" id="KW-0675">Receptor</keyword>
<dbReference type="PANTHER" id="PTHR21137">
    <property type="entry name" value="ODORANT RECEPTOR"/>
    <property type="match status" value="1"/>
</dbReference>
<dbReference type="PANTHER" id="PTHR21137:SF35">
    <property type="entry name" value="ODORANT RECEPTOR 19A-RELATED"/>
    <property type="match status" value="1"/>
</dbReference>
<dbReference type="GO" id="GO:0004984">
    <property type="term" value="F:olfactory receptor activity"/>
    <property type="evidence" value="ECO:0007669"/>
    <property type="project" value="InterPro"/>
</dbReference>
<feature type="transmembrane region" description="Helical" evidence="10">
    <location>
        <begin position="49"/>
        <end position="68"/>
    </location>
</feature>
<comment type="similarity">
    <text evidence="10">Belongs to the insect chemoreceptor superfamily. Heteromeric odorant receptor channel (TC 1.A.69) family.</text>
</comment>
<keyword evidence="12" id="KW-1185">Reference proteome</keyword>
<feature type="transmembrane region" description="Helical" evidence="10">
    <location>
        <begin position="140"/>
        <end position="162"/>
    </location>
</feature>
<evidence type="ECO:0000256" key="2">
    <source>
        <dbReference type="ARBA" id="ARBA00022475"/>
    </source>
</evidence>
<feature type="transmembrane region" description="Helical" evidence="10">
    <location>
        <begin position="80"/>
        <end position="99"/>
    </location>
</feature>
<keyword evidence="2" id="KW-1003">Cell membrane</keyword>
<comment type="caution">
    <text evidence="10">Lacks conserved residue(s) required for the propagation of feature annotation.</text>
</comment>
<comment type="caution">
    <text evidence="11">The sequence shown here is derived from an EMBL/GenBank/DDBJ whole genome shotgun (WGS) entry which is preliminary data.</text>
</comment>
<evidence type="ECO:0000256" key="10">
    <source>
        <dbReference type="RuleBase" id="RU351113"/>
    </source>
</evidence>
<dbReference type="GO" id="GO:0005549">
    <property type="term" value="F:odorant binding"/>
    <property type="evidence" value="ECO:0007669"/>
    <property type="project" value="InterPro"/>
</dbReference>
<evidence type="ECO:0000256" key="9">
    <source>
        <dbReference type="ARBA" id="ARBA00023224"/>
    </source>
</evidence>
<dbReference type="GO" id="GO:0005886">
    <property type="term" value="C:plasma membrane"/>
    <property type="evidence" value="ECO:0007669"/>
    <property type="project" value="UniProtKB-SubCell"/>
</dbReference>
<organism evidence="11 12">
    <name type="scientific">Rhynocoris fuscipes</name>
    <dbReference type="NCBI Taxonomy" id="488301"/>
    <lineage>
        <taxon>Eukaryota</taxon>
        <taxon>Metazoa</taxon>
        <taxon>Ecdysozoa</taxon>
        <taxon>Arthropoda</taxon>
        <taxon>Hexapoda</taxon>
        <taxon>Insecta</taxon>
        <taxon>Pterygota</taxon>
        <taxon>Neoptera</taxon>
        <taxon>Paraneoptera</taxon>
        <taxon>Hemiptera</taxon>
        <taxon>Heteroptera</taxon>
        <taxon>Panheteroptera</taxon>
        <taxon>Cimicomorpha</taxon>
        <taxon>Reduviidae</taxon>
        <taxon>Harpactorinae</taxon>
        <taxon>Harpactorini</taxon>
        <taxon>Rhynocoris</taxon>
    </lineage>
</organism>
<keyword evidence="6 10" id="KW-1133">Transmembrane helix</keyword>
<evidence type="ECO:0000256" key="6">
    <source>
        <dbReference type="ARBA" id="ARBA00022989"/>
    </source>
</evidence>
<dbReference type="Pfam" id="PF02949">
    <property type="entry name" value="7tm_6"/>
    <property type="match status" value="1"/>
</dbReference>
<sequence length="351" mass="41274">MKFLEDLCSEDDEIVYQYIEKHYWYLLRYSCLYPKLDTPVWKAMSIVQFIFMFFYLLYQIFTIIVTAFKLIDTQTLLFEMMHYTILMIDLIFLFIALNMRRKYFAILHRYMVKGLSEYDCETENYRNKLNEEIKNNKKKLLTLTLISYAGICLFVFMVAPLMDSYLSDNNDQKEIYNKYGVSMNLPAPQWIPFGSDTLITFIFALFMQILAGGICAIVFMAAIIIVLNCSLKIASEIDLLIKSIERLPERTLSLYRTIYGNRNVDFSKIRENTDLLNCYNECLKQNVQHHQQIIKMFNIFSIVMGPIIFVVLSMGSLLIGLSATGFVLVSNARYLIQSFNQFYAENYPYIR</sequence>
<reference evidence="11 12" key="1">
    <citation type="submission" date="2022-12" db="EMBL/GenBank/DDBJ databases">
        <title>Chromosome-level genome assembly of true bugs.</title>
        <authorList>
            <person name="Ma L."/>
            <person name="Li H."/>
        </authorList>
    </citation>
    <scope>NUCLEOTIDE SEQUENCE [LARGE SCALE GENOMIC DNA]</scope>
    <source>
        <strain evidence="11">Lab_2022b</strain>
    </source>
</reference>
<feature type="transmembrane region" description="Helical" evidence="10">
    <location>
        <begin position="293"/>
        <end position="312"/>
    </location>
</feature>
<evidence type="ECO:0000313" key="11">
    <source>
        <dbReference type="EMBL" id="KAK9506763.1"/>
    </source>
</evidence>
<dbReference type="Proteomes" id="UP001461498">
    <property type="component" value="Unassembled WGS sequence"/>
</dbReference>
<name>A0AAW1DC80_9HEMI</name>
<proteinExistence type="inferred from homology"/>
<dbReference type="EMBL" id="JAPXFL010000005">
    <property type="protein sequence ID" value="KAK9506763.1"/>
    <property type="molecule type" value="Genomic_DNA"/>
</dbReference>
<keyword evidence="4 10" id="KW-0812">Transmembrane</keyword>
<dbReference type="GO" id="GO:0007165">
    <property type="term" value="P:signal transduction"/>
    <property type="evidence" value="ECO:0007669"/>
    <property type="project" value="UniProtKB-KW"/>
</dbReference>
<dbReference type="InterPro" id="IPR004117">
    <property type="entry name" value="7tm6_olfct_rcpt"/>
</dbReference>